<evidence type="ECO:0000313" key="2">
    <source>
        <dbReference type="Proteomes" id="UP000820818"/>
    </source>
</evidence>
<dbReference type="Proteomes" id="UP000820818">
    <property type="component" value="Linkage Group LG1"/>
</dbReference>
<sequence length="195" mass="22911">MWTAHRRSYIGITAHWLGSDLKRRSASLEIRRVKGRHTFDVIAAAINEIHKEFKIVSKVNIMITDSGSNFLKAFKIFGPNKLIEEKDSAQNEDEFEDYDYDDEDEDVMYIDLNDIFEENNHIALELAQHEEHEDVDSEPDSERHEEIKFPYHVKCPCHLLNPIATADIHKIINPIFKKMKKRLIMNFRNFGIKNI</sequence>
<dbReference type="InterPro" id="IPR012337">
    <property type="entry name" value="RNaseH-like_sf"/>
</dbReference>
<dbReference type="SUPFAM" id="SSF53098">
    <property type="entry name" value="Ribonuclease H-like"/>
    <property type="match status" value="1"/>
</dbReference>
<dbReference type="AlphaFoldDB" id="A0AAD5PZA7"/>
<keyword evidence="2" id="KW-1185">Reference proteome</keyword>
<name>A0AAD5PZA7_9CRUS</name>
<dbReference type="PANTHER" id="PTHR47501">
    <property type="entry name" value="TRANSPOSASE-RELATED"/>
    <property type="match status" value="1"/>
</dbReference>
<protein>
    <submittedName>
        <fullName evidence="1">AC9 transposase</fullName>
    </submittedName>
</protein>
<reference evidence="1 2" key="1">
    <citation type="submission" date="2022-05" db="EMBL/GenBank/DDBJ databases">
        <title>A multi-omics perspective on studying reproductive biology in Daphnia sinensis.</title>
        <authorList>
            <person name="Jia J."/>
        </authorList>
    </citation>
    <scope>NUCLEOTIDE SEQUENCE [LARGE SCALE GENOMIC DNA]</scope>
    <source>
        <strain evidence="1 2">WSL</strain>
    </source>
</reference>
<evidence type="ECO:0000313" key="1">
    <source>
        <dbReference type="EMBL" id="KAI9565112.1"/>
    </source>
</evidence>
<organism evidence="1 2">
    <name type="scientific">Daphnia sinensis</name>
    <dbReference type="NCBI Taxonomy" id="1820382"/>
    <lineage>
        <taxon>Eukaryota</taxon>
        <taxon>Metazoa</taxon>
        <taxon>Ecdysozoa</taxon>
        <taxon>Arthropoda</taxon>
        <taxon>Crustacea</taxon>
        <taxon>Branchiopoda</taxon>
        <taxon>Diplostraca</taxon>
        <taxon>Cladocera</taxon>
        <taxon>Anomopoda</taxon>
        <taxon>Daphniidae</taxon>
        <taxon>Daphnia</taxon>
        <taxon>Daphnia similis group</taxon>
    </lineage>
</organism>
<gene>
    <name evidence="1" type="ORF">GHT06_008880</name>
</gene>
<comment type="caution">
    <text evidence="1">The sequence shown here is derived from an EMBL/GenBank/DDBJ whole genome shotgun (WGS) entry which is preliminary data.</text>
</comment>
<accession>A0AAD5PZA7</accession>
<dbReference type="EMBL" id="WJBH02000001">
    <property type="protein sequence ID" value="KAI9565112.1"/>
    <property type="molecule type" value="Genomic_DNA"/>
</dbReference>
<dbReference type="PANTHER" id="PTHR47501:SF5">
    <property type="entry name" value="HAT C-TERMINAL DIMERISATION DOMAIN-CONTAINING PROTEIN"/>
    <property type="match status" value="1"/>
</dbReference>
<proteinExistence type="predicted"/>